<accession>A0A6A2YFX2</accession>
<reference evidence="2" key="1">
    <citation type="submission" date="2019-09" db="EMBL/GenBank/DDBJ databases">
        <title>Draft genome information of white flower Hibiscus syriacus.</title>
        <authorList>
            <person name="Kim Y.-M."/>
        </authorList>
    </citation>
    <scope>NUCLEOTIDE SEQUENCE [LARGE SCALE GENOMIC DNA]</scope>
    <source>
        <strain evidence="2">YM2019G1</strain>
    </source>
</reference>
<dbReference type="Proteomes" id="UP000436088">
    <property type="component" value="Unassembled WGS sequence"/>
</dbReference>
<name>A0A6A2YFX2_HIBSY</name>
<keyword evidence="3" id="KW-1185">Reference proteome</keyword>
<feature type="region of interest" description="Disordered" evidence="1">
    <location>
        <begin position="1"/>
        <end position="28"/>
    </location>
</feature>
<evidence type="ECO:0000313" key="3">
    <source>
        <dbReference type="Proteomes" id="UP000436088"/>
    </source>
</evidence>
<sequence>MDEEGDVADEFLDEVSPETLVSSDVENEQKPLPKFQLKYSTRPANVKTQVMSHDGKMQQCVEFQGRLKWI</sequence>
<organism evidence="2 3">
    <name type="scientific">Hibiscus syriacus</name>
    <name type="common">Rose of Sharon</name>
    <dbReference type="NCBI Taxonomy" id="106335"/>
    <lineage>
        <taxon>Eukaryota</taxon>
        <taxon>Viridiplantae</taxon>
        <taxon>Streptophyta</taxon>
        <taxon>Embryophyta</taxon>
        <taxon>Tracheophyta</taxon>
        <taxon>Spermatophyta</taxon>
        <taxon>Magnoliopsida</taxon>
        <taxon>eudicotyledons</taxon>
        <taxon>Gunneridae</taxon>
        <taxon>Pentapetalae</taxon>
        <taxon>rosids</taxon>
        <taxon>malvids</taxon>
        <taxon>Malvales</taxon>
        <taxon>Malvaceae</taxon>
        <taxon>Malvoideae</taxon>
        <taxon>Hibiscus</taxon>
    </lineage>
</organism>
<gene>
    <name evidence="2" type="ORF">F3Y22_tig00111408pilonHSYRG00037</name>
</gene>
<dbReference type="PANTHER" id="PTHR35750:SF1">
    <property type="entry name" value="PHOSPHOLIPID HYDROPEROXIDE GLUTATHIONE PEROXIDASE"/>
    <property type="match status" value="1"/>
</dbReference>
<evidence type="ECO:0000313" key="2">
    <source>
        <dbReference type="EMBL" id="KAE8678496.1"/>
    </source>
</evidence>
<comment type="caution">
    <text evidence="2">The sequence shown here is derived from an EMBL/GenBank/DDBJ whole genome shotgun (WGS) entry which is preliminary data.</text>
</comment>
<feature type="compositionally biased region" description="Acidic residues" evidence="1">
    <location>
        <begin position="1"/>
        <end position="16"/>
    </location>
</feature>
<proteinExistence type="predicted"/>
<protein>
    <submittedName>
        <fullName evidence="2">Detected protein of confused Function</fullName>
    </submittedName>
</protein>
<evidence type="ECO:0000256" key="1">
    <source>
        <dbReference type="SAM" id="MobiDB-lite"/>
    </source>
</evidence>
<dbReference type="EMBL" id="VEPZ02001334">
    <property type="protein sequence ID" value="KAE8678496.1"/>
    <property type="molecule type" value="Genomic_DNA"/>
</dbReference>
<dbReference type="AlphaFoldDB" id="A0A6A2YFX2"/>
<dbReference type="PANTHER" id="PTHR35750">
    <property type="entry name" value="PHOSPHOLIPID HYDROPEROXIDE GLUTATHIONE PEROXIDASE"/>
    <property type="match status" value="1"/>
</dbReference>